<name>C0GIU6_DETAL</name>
<sequence>MDRRRDIPDVLTKHIADAVDVAEQNGLTVQISTTAPPKHRDPGPLRVIRQRFDKERDVLELTVAAEDWGKEV</sequence>
<dbReference type="RefSeq" id="WP_008517751.1">
    <property type="nucleotide sequence ID" value="NZ_ACJM01000013.1"/>
</dbReference>
<keyword evidence="2" id="KW-1185">Reference proteome</keyword>
<dbReference type="Proteomes" id="UP000006443">
    <property type="component" value="Unassembled WGS sequence"/>
</dbReference>
<dbReference type="STRING" id="555088.DealDRAFT_2405"/>
<reference evidence="1 2" key="1">
    <citation type="submission" date="2009-02" db="EMBL/GenBank/DDBJ databases">
        <title>Sequencing of the draft genome and assembly of Dethiobacter alkaliphilus AHT 1.</title>
        <authorList>
            <consortium name="US DOE Joint Genome Institute (JGI-PGF)"/>
            <person name="Lucas S."/>
            <person name="Copeland A."/>
            <person name="Lapidus A."/>
            <person name="Glavina del Rio T."/>
            <person name="Dalin E."/>
            <person name="Tice H."/>
            <person name="Bruce D."/>
            <person name="Goodwin L."/>
            <person name="Pitluck S."/>
            <person name="Larimer F."/>
            <person name="Land M.L."/>
            <person name="Hauser L."/>
            <person name="Muyzer G."/>
        </authorList>
    </citation>
    <scope>NUCLEOTIDE SEQUENCE [LARGE SCALE GENOMIC DNA]</scope>
    <source>
        <strain evidence="1 2">AHT 1</strain>
    </source>
</reference>
<gene>
    <name evidence="1" type="ORF">DealDRAFT_2405</name>
</gene>
<evidence type="ECO:0000313" key="1">
    <source>
        <dbReference type="EMBL" id="EEG76760.1"/>
    </source>
</evidence>
<dbReference type="AlphaFoldDB" id="C0GIU6"/>
<protein>
    <submittedName>
        <fullName evidence="1">Uncharacterized protein</fullName>
    </submittedName>
</protein>
<comment type="caution">
    <text evidence="1">The sequence shown here is derived from an EMBL/GenBank/DDBJ whole genome shotgun (WGS) entry which is preliminary data.</text>
</comment>
<accession>C0GIU6</accession>
<evidence type="ECO:0000313" key="2">
    <source>
        <dbReference type="Proteomes" id="UP000006443"/>
    </source>
</evidence>
<organism evidence="1 2">
    <name type="scientific">Dethiobacter alkaliphilus AHT 1</name>
    <dbReference type="NCBI Taxonomy" id="555088"/>
    <lineage>
        <taxon>Bacteria</taxon>
        <taxon>Bacillati</taxon>
        <taxon>Bacillota</taxon>
        <taxon>Dethiobacteria</taxon>
        <taxon>Dethiobacterales</taxon>
        <taxon>Dethiobacteraceae</taxon>
        <taxon>Dethiobacter</taxon>
    </lineage>
</organism>
<proteinExistence type="predicted"/>
<dbReference type="EMBL" id="ACJM01000013">
    <property type="protein sequence ID" value="EEG76760.1"/>
    <property type="molecule type" value="Genomic_DNA"/>
</dbReference>